<evidence type="ECO:0000313" key="1">
    <source>
        <dbReference type="EMBL" id="KKK72309.1"/>
    </source>
</evidence>
<dbReference type="EMBL" id="LAZR01057314">
    <property type="protein sequence ID" value="KKK72309.1"/>
    <property type="molecule type" value="Genomic_DNA"/>
</dbReference>
<reference evidence="1" key="1">
    <citation type="journal article" date="2015" name="Nature">
        <title>Complex archaea that bridge the gap between prokaryotes and eukaryotes.</title>
        <authorList>
            <person name="Spang A."/>
            <person name="Saw J.H."/>
            <person name="Jorgensen S.L."/>
            <person name="Zaremba-Niedzwiedzka K."/>
            <person name="Martijn J."/>
            <person name="Lind A.E."/>
            <person name="van Eijk R."/>
            <person name="Schleper C."/>
            <person name="Guy L."/>
            <person name="Ettema T.J."/>
        </authorList>
    </citation>
    <scope>NUCLEOTIDE SEQUENCE</scope>
</reference>
<sequence length="96" mass="11184">MSLESMFPETVFAKQYIKKYGLNKAISKQCEVVTGELFELRDAASREDYYHTVEEAIDAIQAIYTLVYMILGYSPEQVQQIIDEVQQKNNKRGYYV</sequence>
<gene>
    <name evidence="1" type="ORF">LCGC14_2905140</name>
</gene>
<organism evidence="1">
    <name type="scientific">marine sediment metagenome</name>
    <dbReference type="NCBI Taxonomy" id="412755"/>
    <lineage>
        <taxon>unclassified sequences</taxon>
        <taxon>metagenomes</taxon>
        <taxon>ecological metagenomes</taxon>
    </lineage>
</organism>
<feature type="non-terminal residue" evidence="1">
    <location>
        <position position="96"/>
    </location>
</feature>
<protein>
    <recommendedName>
        <fullName evidence="2">NTP pyrophosphohydrolase MazG putative catalytic core domain-containing protein</fullName>
    </recommendedName>
</protein>
<comment type="caution">
    <text evidence="1">The sequence shown here is derived from an EMBL/GenBank/DDBJ whole genome shotgun (WGS) entry which is preliminary data.</text>
</comment>
<name>A0A0F9A112_9ZZZZ</name>
<dbReference type="AlphaFoldDB" id="A0A0F9A112"/>
<evidence type="ECO:0008006" key="2">
    <source>
        <dbReference type="Google" id="ProtNLM"/>
    </source>
</evidence>
<proteinExistence type="predicted"/>
<accession>A0A0F9A112</accession>